<accession>A0ABD1SDX2</accession>
<proteinExistence type="predicted"/>
<dbReference type="EMBL" id="JBFOLK010000007">
    <property type="protein sequence ID" value="KAL2498948.1"/>
    <property type="molecule type" value="Genomic_DNA"/>
</dbReference>
<name>A0ABD1SDX2_9LAMI</name>
<evidence type="ECO:0000313" key="2">
    <source>
        <dbReference type="Proteomes" id="UP001604336"/>
    </source>
</evidence>
<reference evidence="2" key="1">
    <citation type="submission" date="2024-07" db="EMBL/GenBank/DDBJ databases">
        <title>Two chromosome-level genome assemblies of Korean endemic species Abeliophyllum distichum and Forsythia ovata (Oleaceae).</title>
        <authorList>
            <person name="Jang H."/>
        </authorList>
    </citation>
    <scope>NUCLEOTIDE SEQUENCE [LARGE SCALE GENOMIC DNA]</scope>
</reference>
<protein>
    <submittedName>
        <fullName evidence="1">Uncharacterized protein</fullName>
    </submittedName>
</protein>
<dbReference type="Proteomes" id="UP001604336">
    <property type="component" value="Unassembled WGS sequence"/>
</dbReference>
<organism evidence="1 2">
    <name type="scientific">Abeliophyllum distichum</name>
    <dbReference type="NCBI Taxonomy" id="126358"/>
    <lineage>
        <taxon>Eukaryota</taxon>
        <taxon>Viridiplantae</taxon>
        <taxon>Streptophyta</taxon>
        <taxon>Embryophyta</taxon>
        <taxon>Tracheophyta</taxon>
        <taxon>Spermatophyta</taxon>
        <taxon>Magnoliopsida</taxon>
        <taxon>eudicotyledons</taxon>
        <taxon>Gunneridae</taxon>
        <taxon>Pentapetalae</taxon>
        <taxon>asterids</taxon>
        <taxon>lamiids</taxon>
        <taxon>Lamiales</taxon>
        <taxon>Oleaceae</taxon>
        <taxon>Forsythieae</taxon>
        <taxon>Abeliophyllum</taxon>
    </lineage>
</organism>
<evidence type="ECO:0000313" key="1">
    <source>
        <dbReference type="EMBL" id="KAL2498948.1"/>
    </source>
</evidence>
<comment type="caution">
    <text evidence="1">The sequence shown here is derived from an EMBL/GenBank/DDBJ whole genome shotgun (WGS) entry which is preliminary data.</text>
</comment>
<sequence length="122" mass="13923">MTFALLPSLAPLINNRGPELGGLLLRLSPTWCSTWPGQSQTCLAGSHLLFRGGWEKKVKKKRLLFCARGFEKRRLREEACSFMSKEVSEEKVKKKMLFFYADEDSRDCVCTKPPLTPVISRE</sequence>
<dbReference type="AlphaFoldDB" id="A0ABD1SDX2"/>
<keyword evidence="2" id="KW-1185">Reference proteome</keyword>
<gene>
    <name evidence="1" type="ORF">Adt_24498</name>
</gene>